<dbReference type="AlphaFoldDB" id="A0AAW9CU39"/>
<sequence>MACGDDAGRATGSLGRCAACRIAFALAAVSTRERVWRRGLR</sequence>
<organism evidence="1 3">
    <name type="scientific">Burkholderia thailandensis</name>
    <dbReference type="NCBI Taxonomy" id="57975"/>
    <lineage>
        <taxon>Bacteria</taxon>
        <taxon>Pseudomonadati</taxon>
        <taxon>Pseudomonadota</taxon>
        <taxon>Betaproteobacteria</taxon>
        <taxon>Burkholderiales</taxon>
        <taxon>Burkholderiaceae</taxon>
        <taxon>Burkholderia</taxon>
        <taxon>pseudomallei group</taxon>
    </lineage>
</organism>
<gene>
    <name evidence="1" type="ORF">C7S16_0065</name>
    <name evidence="2" type="ORF">C7S16_4130</name>
</gene>
<dbReference type="Proteomes" id="UP001272137">
    <property type="component" value="Unassembled WGS sequence"/>
</dbReference>
<dbReference type="EMBL" id="QXCT01000002">
    <property type="protein sequence ID" value="MDW9255568.1"/>
    <property type="molecule type" value="Genomic_DNA"/>
</dbReference>
<evidence type="ECO:0000313" key="2">
    <source>
        <dbReference type="EMBL" id="MDW9255568.1"/>
    </source>
</evidence>
<comment type="caution">
    <text evidence="1">The sequence shown here is derived from an EMBL/GenBank/DDBJ whole genome shotgun (WGS) entry which is preliminary data.</text>
</comment>
<protein>
    <submittedName>
        <fullName evidence="1">Uncharacterized protein</fullName>
    </submittedName>
</protein>
<name>A0AAW9CU39_BURTH</name>
<evidence type="ECO:0000313" key="1">
    <source>
        <dbReference type="EMBL" id="MDW9254150.1"/>
    </source>
</evidence>
<accession>A0AAW9CU39</accession>
<dbReference type="EMBL" id="QXCT01000002">
    <property type="protein sequence ID" value="MDW9254150.1"/>
    <property type="molecule type" value="Genomic_DNA"/>
</dbReference>
<reference evidence="1" key="1">
    <citation type="submission" date="2018-08" db="EMBL/GenBank/DDBJ databases">
        <title>Identification of Burkholderia cepacia strains that express a Burkholderia pseudomallei-like capsular polysaccharide.</title>
        <authorList>
            <person name="Burtnick M.N."/>
            <person name="Vongsouvath M."/>
            <person name="Newton P."/>
            <person name="Wuthiekanun V."/>
            <person name="Limmathurotsakul D."/>
            <person name="Brett P.J."/>
            <person name="Chantratita N."/>
            <person name="Dance D.A."/>
        </authorList>
    </citation>
    <scope>NUCLEOTIDE SEQUENCE</scope>
    <source>
        <strain evidence="1">SBXCC001</strain>
    </source>
</reference>
<evidence type="ECO:0000313" key="3">
    <source>
        <dbReference type="Proteomes" id="UP001272137"/>
    </source>
</evidence>
<proteinExistence type="predicted"/>